<evidence type="ECO:0000256" key="2">
    <source>
        <dbReference type="ARBA" id="ARBA00022448"/>
    </source>
</evidence>
<dbReference type="InterPro" id="IPR052031">
    <property type="entry name" value="Membrane_Transporter-Flippase"/>
</dbReference>
<evidence type="ECO:0000256" key="6">
    <source>
        <dbReference type="ARBA" id="ARBA00023136"/>
    </source>
</evidence>
<feature type="transmembrane region" description="Helical" evidence="7">
    <location>
        <begin position="137"/>
        <end position="161"/>
    </location>
</feature>
<name>A0ABU0IZS0_9HYPH</name>
<dbReference type="InterPro" id="IPR002528">
    <property type="entry name" value="MATE_fam"/>
</dbReference>
<sequence length="444" mass="44235">MSALAESAAAELGDPRLPRLVLRLAGPAVVGISAHSLQMVANALFVAGLGPAAVASVALVQSMTLAVAALGYGIGIGTASVVSRALGRGDGRAAGEAAALGLALTLPAGALALALLLPDVEAALRLFGAPASVVATARAYAPLAVIATAVMLVHIVGGFIARAEASARFSMTVMVGAFGLNILLDALFILGWGWGIEGAGWATLVSQAAAAAAYALYFRTGSGLRLRLCLRRAAGIVREILAVGASASAAALLAALSLVLLIRAAAAEGEAAVAALGLALRILDFGMLPVLGLCSGAEAVLGFAHGAGDRARLDRALRLVLAMAAAYALAWSTVAILCARQLLAPLAPDAATLALAVRASNAIETAFPLWAVAAVVLTRFQATGAAHRAAALSFAPQGCALPALLLALVPAWGFEGVVASRALADAAACLLALLLLAAGRRRDA</sequence>
<keyword evidence="6 7" id="KW-0472">Membrane</keyword>
<dbReference type="Proteomes" id="UP001242480">
    <property type="component" value="Unassembled WGS sequence"/>
</dbReference>
<protein>
    <submittedName>
        <fullName evidence="8">MATE family efflux protein</fullName>
    </submittedName>
</protein>
<dbReference type="PIRSF" id="PIRSF006603">
    <property type="entry name" value="DinF"/>
    <property type="match status" value="1"/>
</dbReference>
<evidence type="ECO:0000256" key="3">
    <source>
        <dbReference type="ARBA" id="ARBA00022475"/>
    </source>
</evidence>
<feature type="transmembrane region" description="Helical" evidence="7">
    <location>
        <begin position="389"/>
        <end position="412"/>
    </location>
</feature>
<accession>A0ABU0IZS0</accession>
<feature type="transmembrane region" description="Helical" evidence="7">
    <location>
        <begin position="65"/>
        <end position="86"/>
    </location>
</feature>
<dbReference type="Pfam" id="PF01554">
    <property type="entry name" value="MatE"/>
    <property type="match status" value="2"/>
</dbReference>
<feature type="transmembrane region" description="Helical" evidence="7">
    <location>
        <begin position="173"/>
        <end position="194"/>
    </location>
</feature>
<evidence type="ECO:0000313" key="9">
    <source>
        <dbReference type="Proteomes" id="UP001242480"/>
    </source>
</evidence>
<dbReference type="PANTHER" id="PTHR43549">
    <property type="entry name" value="MULTIDRUG RESISTANCE PROTEIN YPNP-RELATED"/>
    <property type="match status" value="1"/>
</dbReference>
<keyword evidence="5 7" id="KW-1133">Transmembrane helix</keyword>
<evidence type="ECO:0000256" key="1">
    <source>
        <dbReference type="ARBA" id="ARBA00004429"/>
    </source>
</evidence>
<organism evidence="8 9">
    <name type="scientific">Labrys wisconsinensis</name>
    <dbReference type="NCBI Taxonomy" id="425677"/>
    <lineage>
        <taxon>Bacteria</taxon>
        <taxon>Pseudomonadati</taxon>
        <taxon>Pseudomonadota</taxon>
        <taxon>Alphaproteobacteria</taxon>
        <taxon>Hyphomicrobiales</taxon>
        <taxon>Xanthobacteraceae</taxon>
        <taxon>Labrys</taxon>
    </lineage>
</organism>
<comment type="subcellular location">
    <subcellularLocation>
        <location evidence="1">Cell inner membrane</location>
        <topology evidence="1">Multi-pass membrane protein</topology>
    </subcellularLocation>
</comment>
<keyword evidence="2" id="KW-0813">Transport</keyword>
<keyword evidence="4 7" id="KW-0812">Transmembrane</keyword>
<feature type="transmembrane region" description="Helical" evidence="7">
    <location>
        <begin position="240"/>
        <end position="266"/>
    </location>
</feature>
<dbReference type="RefSeq" id="WP_307267205.1">
    <property type="nucleotide sequence ID" value="NZ_JAUSVX010000001.1"/>
</dbReference>
<feature type="transmembrane region" description="Helical" evidence="7">
    <location>
        <begin position="418"/>
        <end position="438"/>
    </location>
</feature>
<evidence type="ECO:0000256" key="5">
    <source>
        <dbReference type="ARBA" id="ARBA00022989"/>
    </source>
</evidence>
<evidence type="ECO:0000313" key="8">
    <source>
        <dbReference type="EMBL" id="MDQ0467510.1"/>
    </source>
</evidence>
<comment type="caution">
    <text evidence="8">The sequence shown here is derived from an EMBL/GenBank/DDBJ whole genome shotgun (WGS) entry which is preliminary data.</text>
</comment>
<dbReference type="EMBL" id="JAUSVX010000001">
    <property type="protein sequence ID" value="MDQ0467510.1"/>
    <property type="molecule type" value="Genomic_DNA"/>
</dbReference>
<reference evidence="8 9" key="1">
    <citation type="submission" date="2023-07" db="EMBL/GenBank/DDBJ databases">
        <title>Genomic Encyclopedia of Type Strains, Phase IV (KMG-IV): sequencing the most valuable type-strain genomes for metagenomic binning, comparative biology and taxonomic classification.</title>
        <authorList>
            <person name="Goeker M."/>
        </authorList>
    </citation>
    <scope>NUCLEOTIDE SEQUENCE [LARGE SCALE GENOMIC DNA]</scope>
    <source>
        <strain evidence="8 9">DSM 19619</strain>
    </source>
</reference>
<proteinExistence type="predicted"/>
<feature type="transmembrane region" description="Helical" evidence="7">
    <location>
        <begin position="200"/>
        <end position="219"/>
    </location>
</feature>
<feature type="transmembrane region" description="Helical" evidence="7">
    <location>
        <begin position="355"/>
        <end position="377"/>
    </location>
</feature>
<dbReference type="InterPro" id="IPR048279">
    <property type="entry name" value="MdtK-like"/>
</dbReference>
<evidence type="ECO:0000256" key="7">
    <source>
        <dbReference type="SAM" id="Phobius"/>
    </source>
</evidence>
<keyword evidence="9" id="KW-1185">Reference proteome</keyword>
<gene>
    <name evidence="8" type="ORF">QO011_000505</name>
</gene>
<evidence type="ECO:0000256" key="4">
    <source>
        <dbReference type="ARBA" id="ARBA00022692"/>
    </source>
</evidence>
<feature type="transmembrane region" description="Helical" evidence="7">
    <location>
        <begin position="98"/>
        <end position="117"/>
    </location>
</feature>
<feature type="transmembrane region" description="Helical" evidence="7">
    <location>
        <begin position="319"/>
        <end position="343"/>
    </location>
</feature>
<dbReference type="PANTHER" id="PTHR43549:SF2">
    <property type="entry name" value="MULTIDRUG RESISTANCE PROTEIN NORM-RELATED"/>
    <property type="match status" value="1"/>
</dbReference>
<feature type="transmembrane region" description="Helical" evidence="7">
    <location>
        <begin position="286"/>
        <end position="307"/>
    </location>
</feature>
<keyword evidence="3" id="KW-1003">Cell membrane</keyword>